<organism evidence="2 3">
    <name type="scientific">Natronorubrum halalkaliphilum</name>
    <dbReference type="NCBI Taxonomy" id="2691917"/>
    <lineage>
        <taxon>Archaea</taxon>
        <taxon>Methanobacteriati</taxon>
        <taxon>Methanobacteriota</taxon>
        <taxon>Stenosarchaea group</taxon>
        <taxon>Halobacteria</taxon>
        <taxon>Halobacteriales</taxon>
        <taxon>Natrialbaceae</taxon>
        <taxon>Natronorubrum</taxon>
    </lineage>
</organism>
<comment type="caution">
    <text evidence="2">The sequence shown here is derived from an EMBL/GenBank/DDBJ whole genome shotgun (WGS) entry which is preliminary data.</text>
</comment>
<name>A0A6B0VKK9_9EURY</name>
<accession>A0A6B0VKK9</accession>
<reference evidence="2 3" key="1">
    <citation type="submission" date="2020-01" db="EMBL/GenBank/DDBJ databases">
        <title>Natronorubrum sp. JWXQ-INN 674 isolated from Inner Mongolia Autonomous Region of China.</title>
        <authorList>
            <person name="Xue Q."/>
        </authorList>
    </citation>
    <scope>NUCLEOTIDE SEQUENCE [LARGE SCALE GENOMIC DNA]</scope>
    <source>
        <strain evidence="2 3">JWXQ-INN-674</strain>
    </source>
</reference>
<keyword evidence="3" id="KW-1185">Reference proteome</keyword>
<dbReference type="Proteomes" id="UP000434101">
    <property type="component" value="Unassembled WGS sequence"/>
</dbReference>
<feature type="region of interest" description="Disordered" evidence="1">
    <location>
        <begin position="45"/>
        <end position="68"/>
    </location>
</feature>
<feature type="compositionally biased region" description="Acidic residues" evidence="1">
    <location>
        <begin position="48"/>
        <end position="57"/>
    </location>
</feature>
<dbReference type="AlphaFoldDB" id="A0A6B0VKK9"/>
<proteinExistence type="predicted"/>
<dbReference type="EMBL" id="WUYX01000027">
    <property type="protein sequence ID" value="MXV62094.1"/>
    <property type="molecule type" value="Genomic_DNA"/>
</dbReference>
<gene>
    <name evidence="2" type="ORF">GS429_08470</name>
</gene>
<dbReference type="RefSeq" id="WP_160064537.1">
    <property type="nucleotide sequence ID" value="NZ_WUYX01000027.1"/>
</dbReference>
<protein>
    <submittedName>
        <fullName evidence="2">Uncharacterized protein</fullName>
    </submittedName>
</protein>
<dbReference type="OrthoDB" id="199604at2157"/>
<evidence type="ECO:0000256" key="1">
    <source>
        <dbReference type="SAM" id="MobiDB-lite"/>
    </source>
</evidence>
<evidence type="ECO:0000313" key="2">
    <source>
        <dbReference type="EMBL" id="MXV62094.1"/>
    </source>
</evidence>
<evidence type="ECO:0000313" key="3">
    <source>
        <dbReference type="Proteomes" id="UP000434101"/>
    </source>
</evidence>
<sequence length="149" mass="16675">MTIITATDLGADLCDEEANTQAELLEQKRAQVTVEPQTQIVVATDGGEPADDVEPLDVGDHVQDADEPDATMVVIRECDDLAGEYSVPEYDETVAEYNNCDPQERVYQIVFANRTDKDLADLRRYPYPRSRLEVVSRVHDRDDTEGGEE</sequence>